<dbReference type="EMBL" id="BONG01000030">
    <property type="protein sequence ID" value="GIF91254.1"/>
    <property type="molecule type" value="Genomic_DNA"/>
</dbReference>
<evidence type="ECO:0000313" key="1">
    <source>
        <dbReference type="EMBL" id="GIF91254.1"/>
    </source>
</evidence>
<evidence type="ECO:0000313" key="2">
    <source>
        <dbReference type="Proteomes" id="UP000619293"/>
    </source>
</evidence>
<sequence>MPGGQVGDAELVDVLVAGAYRECQGGREVTGHFLPEEPYGVDFRPSHARIVRARVNLKPTYMSPELAERRDEAT</sequence>
<accession>A0A8J3K9Y2</accession>
<dbReference type="AlphaFoldDB" id="A0A8J3K9Y2"/>
<comment type="caution">
    <text evidence="1">The sequence shown here is derived from an EMBL/GenBank/DDBJ whole genome shotgun (WGS) entry which is preliminary data.</text>
</comment>
<dbReference type="Proteomes" id="UP000619293">
    <property type="component" value="Unassembled WGS sequence"/>
</dbReference>
<reference evidence="1 2" key="1">
    <citation type="submission" date="2021-01" db="EMBL/GenBank/DDBJ databases">
        <title>Whole genome shotgun sequence of Catellatospora chokoriensis NBRC 107358.</title>
        <authorList>
            <person name="Komaki H."/>
            <person name="Tamura T."/>
        </authorList>
    </citation>
    <scope>NUCLEOTIDE SEQUENCE [LARGE SCALE GENOMIC DNA]</scope>
    <source>
        <strain evidence="1 2">NBRC 107358</strain>
    </source>
</reference>
<proteinExistence type="predicted"/>
<name>A0A8J3K9Y2_9ACTN</name>
<protein>
    <submittedName>
        <fullName evidence="1">Uncharacterized protein</fullName>
    </submittedName>
</protein>
<keyword evidence="2" id="KW-1185">Reference proteome</keyword>
<organism evidence="1 2">
    <name type="scientific">Catellatospora chokoriensis</name>
    <dbReference type="NCBI Taxonomy" id="310353"/>
    <lineage>
        <taxon>Bacteria</taxon>
        <taxon>Bacillati</taxon>
        <taxon>Actinomycetota</taxon>
        <taxon>Actinomycetes</taxon>
        <taxon>Micromonosporales</taxon>
        <taxon>Micromonosporaceae</taxon>
        <taxon>Catellatospora</taxon>
    </lineage>
</organism>
<gene>
    <name evidence="1" type="ORF">Cch02nite_46980</name>
</gene>